<comment type="caution">
    <text evidence="8">The sequence shown here is derived from an EMBL/GenBank/DDBJ whole genome shotgun (WGS) entry which is preliminary data.</text>
</comment>
<organism evidence="8 9">
    <name type="scientific">Penicillium angulare</name>
    <dbReference type="NCBI Taxonomy" id="116970"/>
    <lineage>
        <taxon>Eukaryota</taxon>
        <taxon>Fungi</taxon>
        <taxon>Dikarya</taxon>
        <taxon>Ascomycota</taxon>
        <taxon>Pezizomycotina</taxon>
        <taxon>Eurotiomycetes</taxon>
        <taxon>Eurotiomycetidae</taxon>
        <taxon>Eurotiales</taxon>
        <taxon>Aspergillaceae</taxon>
        <taxon>Penicillium</taxon>
    </lineage>
</organism>
<dbReference type="GO" id="GO:0006351">
    <property type="term" value="P:DNA-templated transcription"/>
    <property type="evidence" value="ECO:0007669"/>
    <property type="project" value="InterPro"/>
</dbReference>
<dbReference type="PANTHER" id="PTHR47654">
    <property type="entry name" value="ZN(II)2CYS6 TRANSCRIPTION FACTOR (EUROFUNG)-RELATED"/>
    <property type="match status" value="1"/>
</dbReference>
<dbReference type="Pfam" id="PF04082">
    <property type="entry name" value="Fungal_trans"/>
    <property type="match status" value="1"/>
</dbReference>
<keyword evidence="3" id="KW-0238">DNA-binding</keyword>
<keyword evidence="4" id="KW-0804">Transcription</keyword>
<evidence type="ECO:0000313" key="9">
    <source>
        <dbReference type="Proteomes" id="UP001149165"/>
    </source>
</evidence>
<feature type="domain" description="Zn(2)-C6 fungal-type" evidence="7">
    <location>
        <begin position="98"/>
        <end position="128"/>
    </location>
</feature>
<dbReference type="PROSITE" id="PS00463">
    <property type="entry name" value="ZN2_CY6_FUNGAL_1"/>
    <property type="match status" value="1"/>
</dbReference>
<dbReference type="SUPFAM" id="SSF57701">
    <property type="entry name" value="Zn2/Cys6 DNA-binding domain"/>
    <property type="match status" value="1"/>
</dbReference>
<gene>
    <name evidence="8" type="ORF">N7456_001623</name>
</gene>
<sequence>MDPNAPAPKEEMTNEIPNFSFQPADPEWPQTISDHSPFYGEELPHPSSIPYHVPVPSQPTASFSSISSPSQTSAHEKVAIPRLTPAHPDTSRKRSTWACQNCRERKMKCSGDHPTCKQCEAVDASCVYQDAKRVRDRKKLEALSNTVDRYETLLHEIESIVDQDTKRKIKKAVDGMASGSSNDEAMSSDSSVGSYRDLDIVQEDISRNDSSVAAGYFGKGSEVSWMQRLEDTLKAEIGQTNSHKRRRMSTSRDEHNLSQSDIKEFNYHLDDQEVPLDDSVDPYALPPREAADQYYQAYLKVLHPSFMVIREPTFTAQYKSMYDHRSRPPARWLGVLNMIFALGARYCQASEDTEISEGTIFMNRARKLCLTGDVLFQHADLQQIQVTILAALYLIEVGHVNRASRMSHVALESAIILGLNLRWVDRTTAQFSKETRSRLWWSILCVEYLVTATTGRMSGTNESLTAVGLPNPLYESRATNPEMDASLKERSIHTSHFTPSIFQSDQQKKEAIELIRTCEPTTSLVFHFMVDLMTTNQSFLTKVYSIEGLRQTASEIRRRTRSYSEFLETWLLKLPDSYKFIGPNNAVDDKYGPDPFMRERVCLAINYYSAQISLCRPCLSATKKPTSKSKTTFRQERITRCLSSACSLIGVLPKQPDLEWLASYAPRWSIVHFLMQAVTALLLGLACSPDDESTAVDIGKIATHIQVAMLWLQELGSVNAAAHRAFSLCDNCLHRIMPGLDFGSPPVTT</sequence>
<dbReference type="PROSITE" id="PS50048">
    <property type="entry name" value="ZN2_CY6_FUNGAL_2"/>
    <property type="match status" value="1"/>
</dbReference>
<dbReference type="OrthoDB" id="4368382at2759"/>
<evidence type="ECO:0000256" key="1">
    <source>
        <dbReference type="ARBA" id="ARBA00022723"/>
    </source>
</evidence>
<reference evidence="8" key="1">
    <citation type="submission" date="2022-11" db="EMBL/GenBank/DDBJ databases">
        <authorList>
            <person name="Petersen C."/>
        </authorList>
    </citation>
    <scope>NUCLEOTIDE SEQUENCE</scope>
    <source>
        <strain evidence="8">IBT 30069</strain>
    </source>
</reference>
<evidence type="ECO:0000256" key="5">
    <source>
        <dbReference type="ARBA" id="ARBA00023242"/>
    </source>
</evidence>
<keyword evidence="2" id="KW-0805">Transcription regulation</keyword>
<dbReference type="GO" id="GO:0008270">
    <property type="term" value="F:zinc ion binding"/>
    <property type="evidence" value="ECO:0007669"/>
    <property type="project" value="InterPro"/>
</dbReference>
<feature type="compositionally biased region" description="Low complexity" evidence="6">
    <location>
        <begin position="58"/>
        <end position="73"/>
    </location>
</feature>
<dbReference type="CDD" id="cd00067">
    <property type="entry name" value="GAL4"/>
    <property type="match status" value="1"/>
</dbReference>
<dbReference type="CDD" id="cd12148">
    <property type="entry name" value="fungal_TF_MHR"/>
    <property type="match status" value="1"/>
</dbReference>
<feature type="region of interest" description="Disordered" evidence="6">
    <location>
        <begin position="1"/>
        <end position="95"/>
    </location>
</feature>
<dbReference type="Proteomes" id="UP001149165">
    <property type="component" value="Unassembled WGS sequence"/>
</dbReference>
<dbReference type="GO" id="GO:0000981">
    <property type="term" value="F:DNA-binding transcription factor activity, RNA polymerase II-specific"/>
    <property type="evidence" value="ECO:0007669"/>
    <property type="project" value="InterPro"/>
</dbReference>
<accession>A0A9W9G6W6</accession>
<dbReference type="SMART" id="SM00066">
    <property type="entry name" value="GAL4"/>
    <property type="match status" value="1"/>
</dbReference>
<dbReference type="SMART" id="SM00906">
    <property type="entry name" value="Fungal_trans"/>
    <property type="match status" value="1"/>
</dbReference>
<dbReference type="InterPro" id="IPR036864">
    <property type="entry name" value="Zn2-C6_fun-type_DNA-bd_sf"/>
</dbReference>
<protein>
    <submittedName>
        <fullName evidence="8">Fungal-specific transcription factor domain-containing protein</fullName>
    </submittedName>
</protein>
<keyword evidence="9" id="KW-1185">Reference proteome</keyword>
<evidence type="ECO:0000256" key="2">
    <source>
        <dbReference type="ARBA" id="ARBA00023015"/>
    </source>
</evidence>
<name>A0A9W9G6W6_9EURO</name>
<reference evidence="8" key="2">
    <citation type="journal article" date="2023" name="IMA Fungus">
        <title>Comparative genomic study of the Penicillium genus elucidates a diverse pangenome and 15 lateral gene transfer events.</title>
        <authorList>
            <person name="Petersen C."/>
            <person name="Sorensen T."/>
            <person name="Nielsen M.R."/>
            <person name="Sondergaard T.E."/>
            <person name="Sorensen J.L."/>
            <person name="Fitzpatrick D.A."/>
            <person name="Frisvad J.C."/>
            <person name="Nielsen K.L."/>
        </authorList>
    </citation>
    <scope>NUCLEOTIDE SEQUENCE</scope>
    <source>
        <strain evidence="8">IBT 30069</strain>
    </source>
</reference>
<evidence type="ECO:0000256" key="3">
    <source>
        <dbReference type="ARBA" id="ARBA00023125"/>
    </source>
</evidence>
<evidence type="ECO:0000313" key="8">
    <source>
        <dbReference type="EMBL" id="KAJ5113089.1"/>
    </source>
</evidence>
<dbReference type="GO" id="GO:0003677">
    <property type="term" value="F:DNA binding"/>
    <property type="evidence" value="ECO:0007669"/>
    <property type="project" value="UniProtKB-KW"/>
</dbReference>
<evidence type="ECO:0000256" key="4">
    <source>
        <dbReference type="ARBA" id="ARBA00023163"/>
    </source>
</evidence>
<keyword evidence="5" id="KW-0539">Nucleus</keyword>
<dbReference type="Pfam" id="PF00172">
    <property type="entry name" value="Zn_clus"/>
    <property type="match status" value="1"/>
</dbReference>
<dbReference type="InterPro" id="IPR001138">
    <property type="entry name" value="Zn2Cys6_DnaBD"/>
</dbReference>
<evidence type="ECO:0000259" key="7">
    <source>
        <dbReference type="PROSITE" id="PS50048"/>
    </source>
</evidence>
<evidence type="ECO:0000256" key="6">
    <source>
        <dbReference type="SAM" id="MobiDB-lite"/>
    </source>
</evidence>
<dbReference type="EMBL" id="JAPQKH010000002">
    <property type="protein sequence ID" value="KAJ5113089.1"/>
    <property type="molecule type" value="Genomic_DNA"/>
</dbReference>
<dbReference type="InterPro" id="IPR007219">
    <property type="entry name" value="XnlR_reg_dom"/>
</dbReference>
<dbReference type="PANTHER" id="PTHR47654:SF4">
    <property type="entry name" value="ZN(II)2CYS6 TRANSCRIPTION FACTOR (EUROFUNG)"/>
    <property type="match status" value="1"/>
</dbReference>
<dbReference type="Gene3D" id="4.10.240.10">
    <property type="entry name" value="Zn(2)-C6 fungal-type DNA-binding domain"/>
    <property type="match status" value="1"/>
</dbReference>
<dbReference type="AlphaFoldDB" id="A0A9W9G6W6"/>
<keyword evidence="1" id="KW-0479">Metal-binding</keyword>
<dbReference type="InterPro" id="IPR053230">
    <property type="entry name" value="Trans_reg_galc"/>
</dbReference>
<proteinExistence type="predicted"/>